<evidence type="ECO:0000256" key="1">
    <source>
        <dbReference type="ARBA" id="ARBA00010422"/>
    </source>
</evidence>
<dbReference type="PANTHER" id="PTHR35154">
    <property type="entry name" value="GBP PROTEIN"/>
    <property type="match status" value="1"/>
</dbReference>
<evidence type="ECO:0000256" key="2">
    <source>
        <dbReference type="SAM" id="MobiDB-lite"/>
    </source>
</evidence>
<feature type="region of interest" description="Disordered" evidence="2">
    <location>
        <begin position="50"/>
        <end position="70"/>
    </location>
</feature>
<evidence type="ECO:0000313" key="4">
    <source>
        <dbReference type="Proteomes" id="UP000694680"/>
    </source>
</evidence>
<protein>
    <submittedName>
        <fullName evidence="3">Glycogen synthase kinase binding protein</fullName>
    </submittedName>
</protein>
<reference evidence="3" key="2">
    <citation type="submission" date="2025-09" db="UniProtKB">
        <authorList>
            <consortium name="Ensembl"/>
        </authorList>
    </citation>
    <scope>IDENTIFICATION</scope>
</reference>
<sequence>MPCRKENYLLLESAVTVAPGDVDALVARIEDALQLTGTGGPQTVCVHGFTGTGGSKPTPGGPAAPERRRTPSCCTRLRGLGQKLRTGPYTVRTDTERSERGRSWRSSEEERLLQDLVLSGNLIKEAVRRLQLSVRTEPNCADHQKYFNTRYSTDTVCY</sequence>
<dbReference type="Ensembl" id="ENSGWIT00000024628.1">
    <property type="protein sequence ID" value="ENSGWIP00000022471.1"/>
    <property type="gene ID" value="ENSGWIG00000012038.1"/>
</dbReference>
<dbReference type="GO" id="GO:0005737">
    <property type="term" value="C:cytoplasm"/>
    <property type="evidence" value="ECO:0007669"/>
    <property type="project" value="TreeGrafter"/>
</dbReference>
<dbReference type="InterPro" id="IPR008014">
    <property type="entry name" value="GSK3-bd"/>
</dbReference>
<dbReference type="Proteomes" id="UP000694680">
    <property type="component" value="Unassembled WGS sequence"/>
</dbReference>
<accession>A0A8C5EIU3</accession>
<dbReference type="AlphaFoldDB" id="A0A8C5EIU3"/>
<dbReference type="Pfam" id="PF05350">
    <property type="entry name" value="GSK-3_bind"/>
    <property type="match status" value="1"/>
</dbReference>
<comment type="similarity">
    <text evidence="1">Belongs to the GSK-3-binding protein family.</text>
</comment>
<proteinExistence type="inferred from homology"/>
<dbReference type="PANTHER" id="PTHR35154:SF3">
    <property type="entry name" value="GBP PROTEIN"/>
    <property type="match status" value="1"/>
</dbReference>
<reference evidence="3" key="1">
    <citation type="submission" date="2025-08" db="UniProtKB">
        <authorList>
            <consortium name="Ensembl"/>
        </authorList>
    </citation>
    <scope>IDENTIFICATION</scope>
</reference>
<organism evidence="3 4">
    <name type="scientific">Gouania willdenowi</name>
    <name type="common">Blunt-snouted clingfish</name>
    <name type="synonym">Lepadogaster willdenowi</name>
    <dbReference type="NCBI Taxonomy" id="441366"/>
    <lineage>
        <taxon>Eukaryota</taxon>
        <taxon>Metazoa</taxon>
        <taxon>Chordata</taxon>
        <taxon>Craniata</taxon>
        <taxon>Vertebrata</taxon>
        <taxon>Euteleostomi</taxon>
        <taxon>Actinopterygii</taxon>
        <taxon>Neopterygii</taxon>
        <taxon>Teleostei</taxon>
        <taxon>Neoteleostei</taxon>
        <taxon>Acanthomorphata</taxon>
        <taxon>Ovalentaria</taxon>
        <taxon>Blenniimorphae</taxon>
        <taxon>Blenniiformes</taxon>
        <taxon>Gobiesocoidei</taxon>
        <taxon>Gobiesocidae</taxon>
        <taxon>Gobiesocinae</taxon>
        <taxon>Gouania</taxon>
    </lineage>
</organism>
<name>A0A8C5EIU3_GOUWI</name>
<evidence type="ECO:0000313" key="3">
    <source>
        <dbReference type="Ensembl" id="ENSGWIP00000022471.1"/>
    </source>
</evidence>
<keyword evidence="4" id="KW-1185">Reference proteome</keyword>